<evidence type="ECO:0000256" key="2">
    <source>
        <dbReference type="ARBA" id="ARBA00022448"/>
    </source>
</evidence>
<evidence type="ECO:0000313" key="11">
    <source>
        <dbReference type="Proteomes" id="UP000246740"/>
    </source>
</evidence>
<keyword evidence="2 9" id="KW-0813">Transport</keyword>
<comment type="similarity">
    <text evidence="1 9">Belongs to the complex I NDUFS4 subunit family.</text>
</comment>
<dbReference type="GO" id="GO:0022900">
    <property type="term" value="P:electron transport chain"/>
    <property type="evidence" value="ECO:0007669"/>
    <property type="project" value="InterPro"/>
</dbReference>
<keyword evidence="10" id="KW-0830">Ubiquinone</keyword>
<dbReference type="PANTHER" id="PTHR12219:SF8">
    <property type="entry name" value="NADH DEHYDROGENASE [UBIQUINONE] IRON-SULFUR PROTEIN 4, MITOCHONDRIAL"/>
    <property type="match status" value="1"/>
</dbReference>
<evidence type="ECO:0000313" key="10">
    <source>
        <dbReference type="EMBL" id="PWZ02505.1"/>
    </source>
</evidence>
<comment type="function">
    <text evidence="9">Accessory subunit of the mitochondrial membrane respiratory chain NADH dehydrogenase (Complex I), that is believed not to be involved in catalysis. Complex I functions in the transfer of electrons from NADH to the respiratory chain. The immediate electron acceptor for the enzyme is believed to be ubiquinone.</text>
</comment>
<protein>
    <recommendedName>
        <fullName evidence="9">NADH dehydrogenase [ubiquinone] iron-sulfur protein 4, mitochondrial</fullName>
    </recommendedName>
</protein>
<evidence type="ECO:0000256" key="8">
    <source>
        <dbReference type="ARBA" id="ARBA00023136"/>
    </source>
</evidence>
<keyword evidence="8 9" id="KW-0472">Membrane</keyword>
<evidence type="ECO:0000256" key="5">
    <source>
        <dbReference type="ARBA" id="ARBA00022946"/>
    </source>
</evidence>
<keyword evidence="7 9" id="KW-0496">Mitochondrion</keyword>
<keyword evidence="3 9" id="KW-0679">Respiratory chain</keyword>
<organism evidence="10 11">
    <name type="scientific">Testicularia cyperi</name>
    <dbReference type="NCBI Taxonomy" id="1882483"/>
    <lineage>
        <taxon>Eukaryota</taxon>
        <taxon>Fungi</taxon>
        <taxon>Dikarya</taxon>
        <taxon>Basidiomycota</taxon>
        <taxon>Ustilaginomycotina</taxon>
        <taxon>Ustilaginomycetes</taxon>
        <taxon>Ustilaginales</taxon>
        <taxon>Anthracoideaceae</taxon>
        <taxon>Testicularia</taxon>
    </lineage>
</organism>
<keyword evidence="11" id="KW-1185">Reference proteome</keyword>
<dbReference type="InterPro" id="IPR006885">
    <property type="entry name" value="NADH_UbQ_FeS_4_mit-like"/>
</dbReference>
<proteinExistence type="inferred from homology"/>
<keyword evidence="6 9" id="KW-0249">Electron transport</keyword>
<dbReference type="Proteomes" id="UP000246740">
    <property type="component" value="Unassembled WGS sequence"/>
</dbReference>
<evidence type="ECO:0000256" key="7">
    <source>
        <dbReference type="ARBA" id="ARBA00023128"/>
    </source>
</evidence>
<dbReference type="EMBL" id="KZ819188">
    <property type="protein sequence ID" value="PWZ02505.1"/>
    <property type="molecule type" value="Genomic_DNA"/>
</dbReference>
<evidence type="ECO:0000256" key="1">
    <source>
        <dbReference type="ARBA" id="ARBA00005882"/>
    </source>
</evidence>
<sequence>MLLRQSTQALRASAQSTSATRWLSTSAILRNTANPNSSQAPVAHSDNKGRDLAAEQLKRQEQAVAADLISDAPRELNQRTVRIFRPAKTANSSGKAGTKSWRVDWDILQGSARWENPLMGWASSADYMQGTSLKFRSKEDAIHFCEKQGWDYQVQEPNVARIGPKSYAANYNHIPGKLRIHHTK</sequence>
<dbReference type="Pfam" id="PF04800">
    <property type="entry name" value="NDUS4"/>
    <property type="match status" value="1"/>
</dbReference>
<gene>
    <name evidence="10" type="ORF">BCV70DRAFT_196746</name>
</gene>
<dbReference type="AlphaFoldDB" id="A0A317XW49"/>
<reference evidence="10 11" key="1">
    <citation type="journal article" date="2018" name="Mol. Biol. Evol.">
        <title>Broad Genomic Sampling Reveals a Smut Pathogenic Ancestry of the Fungal Clade Ustilaginomycotina.</title>
        <authorList>
            <person name="Kijpornyongpan T."/>
            <person name="Mondo S.J."/>
            <person name="Barry K."/>
            <person name="Sandor L."/>
            <person name="Lee J."/>
            <person name="Lipzen A."/>
            <person name="Pangilinan J."/>
            <person name="LaButti K."/>
            <person name="Hainaut M."/>
            <person name="Henrissat B."/>
            <person name="Grigoriev I.V."/>
            <person name="Spatafora J.W."/>
            <person name="Aime M.C."/>
        </authorList>
    </citation>
    <scope>NUCLEOTIDE SEQUENCE [LARGE SCALE GENOMIC DNA]</scope>
    <source>
        <strain evidence="10 11">MCA 3645</strain>
    </source>
</reference>
<dbReference type="InterPro" id="IPR038532">
    <property type="entry name" value="NDUFS4-like_sf"/>
</dbReference>
<dbReference type="PANTHER" id="PTHR12219">
    <property type="entry name" value="NADH-UBIQUINONE OXIDOREDUCTASE"/>
    <property type="match status" value="1"/>
</dbReference>
<name>A0A317XW49_9BASI</name>
<comment type="subcellular location">
    <subcellularLocation>
        <location evidence="9">Mitochondrion inner membrane</location>
        <topology evidence="9">Peripheral membrane protein</topology>
        <orientation evidence="9">Matrix side</orientation>
    </subcellularLocation>
</comment>
<dbReference type="GO" id="GO:0005743">
    <property type="term" value="C:mitochondrial inner membrane"/>
    <property type="evidence" value="ECO:0007669"/>
    <property type="project" value="UniProtKB-SubCell"/>
</dbReference>
<dbReference type="InParanoid" id="A0A317XW49"/>
<dbReference type="Gene3D" id="3.30.160.190">
    <property type="entry name" value="atu1810 like domain"/>
    <property type="match status" value="1"/>
</dbReference>
<dbReference type="OrthoDB" id="3089at2759"/>
<keyword evidence="5 9" id="KW-0809">Transit peptide</keyword>
<dbReference type="STRING" id="1882483.A0A317XW49"/>
<evidence type="ECO:0000256" key="3">
    <source>
        <dbReference type="ARBA" id="ARBA00022660"/>
    </source>
</evidence>
<evidence type="ECO:0000256" key="6">
    <source>
        <dbReference type="ARBA" id="ARBA00022982"/>
    </source>
</evidence>
<keyword evidence="4 9" id="KW-0999">Mitochondrion inner membrane</keyword>
<evidence type="ECO:0000256" key="4">
    <source>
        <dbReference type="ARBA" id="ARBA00022792"/>
    </source>
</evidence>
<accession>A0A317XW49</accession>
<evidence type="ECO:0000256" key="9">
    <source>
        <dbReference type="RuleBase" id="RU367010"/>
    </source>
</evidence>
<dbReference type="FunFam" id="3.30.160.190:FF:000001">
    <property type="entry name" value="NADH-ubiquinone oxidoreductase 21 kDa subunit mitochondrial"/>
    <property type="match status" value="1"/>
</dbReference>